<dbReference type="RefSeq" id="WP_066305227.1">
    <property type="nucleotide sequence ID" value="NZ_KQ959491.1"/>
</dbReference>
<dbReference type="PATRIC" id="fig|1393034.3.peg.678"/>
<reference evidence="3" key="1">
    <citation type="submission" date="2016-01" db="EMBL/GenBank/DDBJ databases">
        <authorList>
            <person name="Mitreva M."/>
            <person name="Pepin K.H."/>
            <person name="Mihindukulasuriya K.A."/>
            <person name="Fulton R."/>
            <person name="Fronick C."/>
            <person name="O'Laughlin M."/>
            <person name="Miner T."/>
            <person name="Herter B."/>
            <person name="Rosa B.A."/>
            <person name="Cordes M."/>
            <person name="Tomlinson C."/>
            <person name="Wollam A."/>
            <person name="Palsikar V.B."/>
            <person name="Mardis E.R."/>
            <person name="Wilson R.K."/>
        </authorList>
    </citation>
    <scope>NUCLEOTIDE SEQUENCE [LARGE SCALE GENOMIC DNA]</scope>
    <source>
        <strain evidence="3">DNF00019</strain>
    </source>
</reference>
<gene>
    <name evidence="2" type="ORF">HMPREF3192_00702</name>
</gene>
<dbReference type="OrthoDB" id="2065694at2"/>
<proteinExistence type="predicted"/>
<comment type="caution">
    <text evidence="2">The sequence shown here is derived from an EMBL/GenBank/DDBJ whole genome shotgun (WGS) entry which is preliminary data.</text>
</comment>
<feature type="compositionally biased region" description="Polar residues" evidence="1">
    <location>
        <begin position="1"/>
        <end position="21"/>
    </location>
</feature>
<evidence type="ECO:0000256" key="1">
    <source>
        <dbReference type="SAM" id="MobiDB-lite"/>
    </source>
</evidence>
<accession>A0A133XV46</accession>
<dbReference type="Proteomes" id="UP000070675">
    <property type="component" value="Unassembled WGS sequence"/>
</dbReference>
<dbReference type="STRING" id="1393034.HMPREF3192_00702"/>
<dbReference type="AlphaFoldDB" id="A0A133XV46"/>
<name>A0A133XV46_9ACTN</name>
<dbReference type="EMBL" id="LSCR01000011">
    <property type="protein sequence ID" value="KXB34807.1"/>
    <property type="molecule type" value="Genomic_DNA"/>
</dbReference>
<evidence type="ECO:0000313" key="2">
    <source>
        <dbReference type="EMBL" id="KXB34807.1"/>
    </source>
</evidence>
<keyword evidence="3" id="KW-1185">Reference proteome</keyword>
<evidence type="ECO:0000313" key="3">
    <source>
        <dbReference type="Proteomes" id="UP000070675"/>
    </source>
</evidence>
<organism evidence="2 3">
    <name type="scientific">Atopobium deltae</name>
    <dbReference type="NCBI Taxonomy" id="1393034"/>
    <lineage>
        <taxon>Bacteria</taxon>
        <taxon>Bacillati</taxon>
        <taxon>Actinomycetota</taxon>
        <taxon>Coriobacteriia</taxon>
        <taxon>Coriobacteriales</taxon>
        <taxon>Atopobiaceae</taxon>
        <taxon>Atopobium</taxon>
    </lineage>
</organism>
<feature type="region of interest" description="Disordered" evidence="1">
    <location>
        <begin position="1"/>
        <end position="25"/>
    </location>
</feature>
<sequence length="93" mass="10019">MNNTATISTAKDGDTMTSTMNAHIDDSMGMRDGSFNAMGNDNGLGDTDYLSELDALLGGDTNEIAQSEKVVLKQNLEGFASCFPDWDLRPPVR</sequence>
<protein>
    <submittedName>
        <fullName evidence="2">Uncharacterized protein</fullName>
    </submittedName>
</protein>